<dbReference type="STRING" id="644223.C4R809"/>
<dbReference type="Proteomes" id="UP000000314">
    <property type="component" value="Chromosome 4"/>
</dbReference>
<reference evidence="4 5" key="1">
    <citation type="journal article" date="2009" name="Nat. Biotechnol.">
        <title>Genome sequence of the recombinant protein production host Pichia pastoris.</title>
        <authorList>
            <person name="De Schutter K."/>
            <person name="Lin Y.C."/>
            <person name="Tiels P."/>
            <person name="Van Hecke A."/>
            <person name="Glinka S."/>
            <person name="Weber-Lehmann J."/>
            <person name="Rouze P."/>
            <person name="Van de Peer Y."/>
            <person name="Callewaert N."/>
        </authorList>
    </citation>
    <scope>NUCLEOTIDE SEQUENCE [LARGE SCALE GENOMIC DNA]</scope>
    <source>
        <strain evidence="5">GS115 / ATCC 20864</strain>
    </source>
</reference>
<dbReference type="Gene3D" id="3.40.50.300">
    <property type="entry name" value="P-loop containing nucleotide triphosphate hydrolases"/>
    <property type="match status" value="1"/>
</dbReference>
<dbReference type="GO" id="GO:0004140">
    <property type="term" value="F:dephospho-CoA kinase activity"/>
    <property type="evidence" value="ECO:0007669"/>
    <property type="project" value="InterPro"/>
</dbReference>
<keyword evidence="4" id="KW-0808">Transferase</keyword>
<evidence type="ECO:0000313" key="4">
    <source>
        <dbReference type="EMBL" id="CAY71734.1"/>
    </source>
</evidence>
<dbReference type="GO" id="GO:0005811">
    <property type="term" value="C:lipid droplet"/>
    <property type="evidence" value="ECO:0007669"/>
    <property type="project" value="EnsemblFungi"/>
</dbReference>
<dbReference type="HOGENOM" id="CLU_057180_0_1_1"/>
<dbReference type="InParanoid" id="C4R809"/>
<dbReference type="PANTHER" id="PTHR10695:SF46">
    <property type="entry name" value="BIFUNCTIONAL COENZYME A SYNTHASE-RELATED"/>
    <property type="match status" value="1"/>
</dbReference>
<dbReference type="PANTHER" id="PTHR10695">
    <property type="entry name" value="DEPHOSPHO-COA KINASE-RELATED"/>
    <property type="match status" value="1"/>
</dbReference>
<dbReference type="GO" id="GO:0015937">
    <property type="term" value="P:coenzyme A biosynthetic process"/>
    <property type="evidence" value="ECO:0007669"/>
    <property type="project" value="EnsemblFungi"/>
</dbReference>
<organism evidence="4 5">
    <name type="scientific">Komagataella phaffii (strain GS115 / ATCC 20864)</name>
    <name type="common">Yeast</name>
    <name type="synonym">Pichia pastoris</name>
    <dbReference type="NCBI Taxonomy" id="644223"/>
    <lineage>
        <taxon>Eukaryota</taxon>
        <taxon>Fungi</taxon>
        <taxon>Dikarya</taxon>
        <taxon>Ascomycota</taxon>
        <taxon>Saccharomycotina</taxon>
        <taxon>Pichiomycetes</taxon>
        <taxon>Pichiales</taxon>
        <taxon>Pichiaceae</taxon>
        <taxon>Komagataella</taxon>
    </lineage>
</organism>
<dbReference type="GO" id="GO:0031315">
    <property type="term" value="C:extrinsic component of mitochondrial outer membrane"/>
    <property type="evidence" value="ECO:0007669"/>
    <property type="project" value="EnsemblFungi"/>
</dbReference>
<evidence type="ECO:0000256" key="1">
    <source>
        <dbReference type="ARBA" id="ARBA00022741"/>
    </source>
</evidence>
<keyword evidence="3" id="KW-0812">Transmembrane</keyword>
<dbReference type="GeneID" id="8201424"/>
<dbReference type="NCBIfam" id="TIGR00152">
    <property type="entry name" value="dephospho-CoA kinase"/>
    <property type="match status" value="1"/>
</dbReference>
<dbReference type="GO" id="GO:0005524">
    <property type="term" value="F:ATP binding"/>
    <property type="evidence" value="ECO:0007669"/>
    <property type="project" value="UniProtKB-KW"/>
</dbReference>
<dbReference type="AlphaFoldDB" id="C4R809"/>
<keyword evidence="3" id="KW-1133">Transmembrane helix</keyword>
<dbReference type="FunCoup" id="C4R809">
    <property type="interactions" value="400"/>
</dbReference>
<gene>
    <name evidence="4" type="ordered locus">PAS_chr4_0477</name>
</gene>
<protein>
    <submittedName>
        <fullName evidence="4">Dephospho-CoA kinase (DPCK) that catalyzes the final step in Coenzyme A biosynthesis</fullName>
    </submittedName>
</protein>
<evidence type="ECO:0000313" key="5">
    <source>
        <dbReference type="Proteomes" id="UP000000314"/>
    </source>
</evidence>
<dbReference type="GO" id="GO:1990143">
    <property type="term" value="C:CoA-synthesizing protein complex"/>
    <property type="evidence" value="ECO:0007669"/>
    <property type="project" value="EnsemblFungi"/>
</dbReference>
<dbReference type="RefSeq" id="XP_002493913.1">
    <property type="nucleotide sequence ID" value="XM_002493868.1"/>
</dbReference>
<dbReference type="KEGG" id="ppa:PAS_chr4_0477"/>
<dbReference type="OrthoDB" id="247245at2759"/>
<accession>C4R809</accession>
<dbReference type="HAMAP" id="MF_00376">
    <property type="entry name" value="Dephospho_CoA_kinase"/>
    <property type="match status" value="1"/>
</dbReference>
<dbReference type="OMA" id="CQMDIEQ"/>
<dbReference type="SUPFAM" id="SSF52540">
    <property type="entry name" value="P-loop containing nucleoside triphosphate hydrolases"/>
    <property type="match status" value="1"/>
</dbReference>
<keyword evidence="5" id="KW-1185">Reference proteome</keyword>
<dbReference type="Pfam" id="PF01121">
    <property type="entry name" value="CoaE"/>
    <property type="match status" value="1"/>
</dbReference>
<dbReference type="PROSITE" id="PS51219">
    <property type="entry name" value="DPCK"/>
    <property type="match status" value="1"/>
</dbReference>
<proteinExistence type="inferred from homology"/>
<dbReference type="SMR" id="C4R809"/>
<evidence type="ECO:0000256" key="3">
    <source>
        <dbReference type="SAM" id="Phobius"/>
    </source>
</evidence>
<dbReference type="CDD" id="cd02022">
    <property type="entry name" value="DPCK"/>
    <property type="match status" value="1"/>
</dbReference>
<keyword evidence="3" id="KW-0472">Membrane</keyword>
<feature type="transmembrane region" description="Helical" evidence="3">
    <location>
        <begin position="205"/>
        <end position="225"/>
    </location>
</feature>
<dbReference type="EMBL" id="FN392322">
    <property type="protein sequence ID" value="CAY71734.1"/>
    <property type="molecule type" value="Genomic_DNA"/>
</dbReference>
<sequence length="241" mass="27162">MLVLGLTGGIASGKSTLSQHLANDKDISIVDADKIAREIVYPGKPAYKKIVQYFGPKIPNLVSKDGSLDRHNLGNYVFQNKAELGVLNGITHPQVRWEMFKEMIWAYLSFKRIVLLDVPLLFEAKMGNICGSIIVVTSDHDLKMERLRARNPELSLEECESRINAQMSDEEKSALADVTIANNGTKEEFGNKIDIVISTLKPSKWWTMLSLFPLIGGLSAIYYLLQRRRHMNQIKNKAKET</sequence>
<keyword evidence="4" id="KW-0418">Kinase</keyword>
<keyword evidence="1" id="KW-0547">Nucleotide-binding</keyword>
<name>C4R809_KOMPG</name>
<keyword evidence="2" id="KW-0067">ATP-binding</keyword>
<evidence type="ECO:0000256" key="2">
    <source>
        <dbReference type="ARBA" id="ARBA00022840"/>
    </source>
</evidence>
<dbReference type="InterPro" id="IPR027417">
    <property type="entry name" value="P-loop_NTPase"/>
</dbReference>
<dbReference type="eggNOG" id="KOG3220">
    <property type="taxonomic scope" value="Eukaryota"/>
</dbReference>
<dbReference type="InterPro" id="IPR001977">
    <property type="entry name" value="Depp_CoAkinase"/>
</dbReference>